<comment type="caution">
    <text evidence="1">The sequence shown here is derived from an EMBL/GenBank/DDBJ whole genome shotgun (WGS) entry which is preliminary data.</text>
</comment>
<gene>
    <name evidence="1" type="ORF">L6164_014961</name>
</gene>
<keyword evidence="2" id="KW-1185">Reference proteome</keyword>
<proteinExistence type="predicted"/>
<sequence>MNWFVVEETFESRLVTRKRVGTFIEQTTRPGSIRSTRRPFKIKGSKNLEGNPSTSDANWPSFSRNLLADSKLILFSPSDCPRPWTPCLAYLSFYILTSTTPLG</sequence>
<dbReference type="EMBL" id="CM039431">
    <property type="protein sequence ID" value="KAI4336432.1"/>
    <property type="molecule type" value="Genomic_DNA"/>
</dbReference>
<protein>
    <submittedName>
        <fullName evidence="1">Uncharacterized protein</fullName>
    </submittedName>
</protein>
<dbReference type="Proteomes" id="UP000828941">
    <property type="component" value="Chromosome 6"/>
</dbReference>
<reference evidence="1 2" key="1">
    <citation type="journal article" date="2022" name="DNA Res.">
        <title>Chromosomal-level genome assembly of the orchid tree Bauhinia variegata (Leguminosae; Cercidoideae) supports the allotetraploid origin hypothesis of Bauhinia.</title>
        <authorList>
            <person name="Zhong Y."/>
            <person name="Chen Y."/>
            <person name="Zheng D."/>
            <person name="Pang J."/>
            <person name="Liu Y."/>
            <person name="Luo S."/>
            <person name="Meng S."/>
            <person name="Qian L."/>
            <person name="Wei D."/>
            <person name="Dai S."/>
            <person name="Zhou R."/>
        </authorList>
    </citation>
    <scope>NUCLEOTIDE SEQUENCE [LARGE SCALE GENOMIC DNA]</scope>
    <source>
        <strain evidence="1">BV-YZ2020</strain>
    </source>
</reference>
<organism evidence="1 2">
    <name type="scientific">Bauhinia variegata</name>
    <name type="common">Purple orchid tree</name>
    <name type="synonym">Phanera variegata</name>
    <dbReference type="NCBI Taxonomy" id="167791"/>
    <lineage>
        <taxon>Eukaryota</taxon>
        <taxon>Viridiplantae</taxon>
        <taxon>Streptophyta</taxon>
        <taxon>Embryophyta</taxon>
        <taxon>Tracheophyta</taxon>
        <taxon>Spermatophyta</taxon>
        <taxon>Magnoliopsida</taxon>
        <taxon>eudicotyledons</taxon>
        <taxon>Gunneridae</taxon>
        <taxon>Pentapetalae</taxon>
        <taxon>rosids</taxon>
        <taxon>fabids</taxon>
        <taxon>Fabales</taxon>
        <taxon>Fabaceae</taxon>
        <taxon>Cercidoideae</taxon>
        <taxon>Cercideae</taxon>
        <taxon>Bauhiniinae</taxon>
        <taxon>Bauhinia</taxon>
    </lineage>
</organism>
<evidence type="ECO:0000313" key="2">
    <source>
        <dbReference type="Proteomes" id="UP000828941"/>
    </source>
</evidence>
<name>A0ACB9NJ08_BAUVA</name>
<evidence type="ECO:0000313" key="1">
    <source>
        <dbReference type="EMBL" id="KAI4336432.1"/>
    </source>
</evidence>
<accession>A0ACB9NJ08</accession>